<name>A0A2X0K1D0_9ACTN</name>
<dbReference type="EMBL" id="QKYN01000166">
    <property type="protein sequence ID" value="RAG81329.1"/>
    <property type="molecule type" value="Genomic_DNA"/>
</dbReference>
<accession>A0A2X0K1D0</accession>
<dbReference type="AlphaFoldDB" id="A0A2X0K1D0"/>
<evidence type="ECO:0000313" key="2">
    <source>
        <dbReference type="Proteomes" id="UP000248889"/>
    </source>
</evidence>
<comment type="caution">
    <text evidence="1">The sequence shown here is derived from an EMBL/GenBank/DDBJ whole genome shotgun (WGS) entry which is preliminary data.</text>
</comment>
<sequence length="63" mass="7057">MVVHHVVDANPPYRRVDVLGTPVGKAHSLRDVAEFCRRAGLRELDPEDDDSVQWIGGGPHVWQ</sequence>
<reference evidence="1 2" key="1">
    <citation type="submission" date="2018-06" db="EMBL/GenBank/DDBJ databases">
        <title>Streptacidiphilus pinicola sp. nov., isolated from pine grove soil.</title>
        <authorList>
            <person name="Roh S.G."/>
            <person name="Park S."/>
            <person name="Kim M.-K."/>
            <person name="Yun B.-R."/>
            <person name="Park J."/>
            <person name="Kim M.J."/>
            <person name="Kim Y.S."/>
            <person name="Kim S.B."/>
        </authorList>
    </citation>
    <scope>NUCLEOTIDE SEQUENCE [LARGE SCALE GENOMIC DNA]</scope>
    <source>
        <strain evidence="1 2">MMS16-CNU450</strain>
    </source>
</reference>
<keyword evidence="2" id="KW-1185">Reference proteome</keyword>
<protein>
    <submittedName>
        <fullName evidence="1">Uncharacterized protein</fullName>
    </submittedName>
</protein>
<gene>
    <name evidence="1" type="ORF">DN069_33450</name>
</gene>
<dbReference type="OrthoDB" id="4255520at2"/>
<evidence type="ECO:0000313" key="1">
    <source>
        <dbReference type="EMBL" id="RAG81329.1"/>
    </source>
</evidence>
<organism evidence="1 2">
    <name type="scientific">Streptacidiphilus pinicola</name>
    <dbReference type="NCBI Taxonomy" id="2219663"/>
    <lineage>
        <taxon>Bacteria</taxon>
        <taxon>Bacillati</taxon>
        <taxon>Actinomycetota</taxon>
        <taxon>Actinomycetes</taxon>
        <taxon>Kitasatosporales</taxon>
        <taxon>Streptomycetaceae</taxon>
        <taxon>Streptacidiphilus</taxon>
    </lineage>
</organism>
<dbReference type="Proteomes" id="UP000248889">
    <property type="component" value="Unassembled WGS sequence"/>
</dbReference>
<proteinExistence type="predicted"/>